<organism evidence="1 2">
    <name type="scientific">Porites evermanni</name>
    <dbReference type="NCBI Taxonomy" id="104178"/>
    <lineage>
        <taxon>Eukaryota</taxon>
        <taxon>Metazoa</taxon>
        <taxon>Cnidaria</taxon>
        <taxon>Anthozoa</taxon>
        <taxon>Hexacorallia</taxon>
        <taxon>Scleractinia</taxon>
        <taxon>Fungiina</taxon>
        <taxon>Poritidae</taxon>
        <taxon>Porites</taxon>
    </lineage>
</organism>
<reference evidence="1 2" key="1">
    <citation type="submission" date="2022-05" db="EMBL/GenBank/DDBJ databases">
        <authorList>
            <consortium name="Genoscope - CEA"/>
            <person name="William W."/>
        </authorList>
    </citation>
    <scope>NUCLEOTIDE SEQUENCE [LARGE SCALE GENOMIC DNA]</scope>
</reference>
<dbReference type="Proteomes" id="UP001159427">
    <property type="component" value="Unassembled WGS sequence"/>
</dbReference>
<name>A0ABN8MHK2_9CNID</name>
<keyword evidence="2" id="KW-1185">Reference proteome</keyword>
<proteinExistence type="predicted"/>
<comment type="caution">
    <text evidence="1">The sequence shown here is derived from an EMBL/GenBank/DDBJ whole genome shotgun (WGS) entry which is preliminary data.</text>
</comment>
<accession>A0ABN8MHK2</accession>
<protein>
    <submittedName>
        <fullName evidence="1">Uncharacterized protein</fullName>
    </submittedName>
</protein>
<sequence length="56" mass="6467">MKKSIQTYLRDSGWEMKVQNAVYVQLKSLPDVSSMPETLRGQVKEPLAFIRKAQKL</sequence>
<evidence type="ECO:0000313" key="2">
    <source>
        <dbReference type="Proteomes" id="UP001159427"/>
    </source>
</evidence>
<gene>
    <name evidence="1" type="ORF">PEVE_00035640</name>
</gene>
<dbReference type="EMBL" id="CALNXI010000555">
    <property type="protein sequence ID" value="CAH3029159.1"/>
    <property type="molecule type" value="Genomic_DNA"/>
</dbReference>
<evidence type="ECO:0000313" key="1">
    <source>
        <dbReference type="EMBL" id="CAH3029159.1"/>
    </source>
</evidence>